<dbReference type="InterPro" id="IPR015867">
    <property type="entry name" value="N-reg_PII/ATP_PRibTrfase_C"/>
</dbReference>
<evidence type="ECO:0000313" key="3">
    <source>
        <dbReference type="Proteomes" id="UP000198752"/>
    </source>
</evidence>
<dbReference type="OrthoDB" id="9795599at2"/>
<dbReference type="STRING" id="269670.SAMN02982927_01811"/>
<dbReference type="AlphaFoldDB" id="A0A1I2S4M5"/>
<dbReference type="Pfam" id="PF02641">
    <property type="entry name" value="DUF190"/>
    <property type="match status" value="1"/>
</dbReference>
<accession>A0A1I2S4M5</accession>
<dbReference type="InterPro" id="IPR011322">
    <property type="entry name" value="N-reg_PII-like_a/b"/>
</dbReference>
<gene>
    <name evidence="2" type="ORF">SAMN02982927_01811</name>
</gene>
<protein>
    <submittedName>
        <fullName evidence="2">Uncharacterized protein</fullName>
    </submittedName>
</protein>
<organism evidence="2 3">
    <name type="scientific">Sporolactobacillus nakayamae</name>
    <dbReference type="NCBI Taxonomy" id="269670"/>
    <lineage>
        <taxon>Bacteria</taxon>
        <taxon>Bacillati</taxon>
        <taxon>Bacillota</taxon>
        <taxon>Bacilli</taxon>
        <taxon>Bacillales</taxon>
        <taxon>Sporolactobacillaceae</taxon>
        <taxon>Sporolactobacillus</taxon>
    </lineage>
</organism>
<dbReference type="Gene3D" id="3.30.70.120">
    <property type="match status" value="2"/>
</dbReference>
<evidence type="ECO:0000256" key="1">
    <source>
        <dbReference type="ARBA" id="ARBA00010554"/>
    </source>
</evidence>
<reference evidence="3" key="1">
    <citation type="submission" date="2016-10" db="EMBL/GenBank/DDBJ databases">
        <authorList>
            <person name="Varghese N."/>
            <person name="Submissions S."/>
        </authorList>
    </citation>
    <scope>NUCLEOTIDE SEQUENCE [LARGE SCALE GENOMIC DNA]</scope>
    <source>
        <strain evidence="3">ATCC 700379</strain>
    </source>
</reference>
<dbReference type="RefSeq" id="WP_093672179.1">
    <property type="nucleotide sequence ID" value="NZ_FOOY01000011.1"/>
</dbReference>
<dbReference type="EMBL" id="FOOY01000011">
    <property type="protein sequence ID" value="SFG47263.1"/>
    <property type="molecule type" value="Genomic_DNA"/>
</dbReference>
<proteinExistence type="inferred from homology"/>
<name>A0A1I2S4M5_9BACL</name>
<keyword evidence="3" id="KW-1185">Reference proteome</keyword>
<dbReference type="SUPFAM" id="SSF54913">
    <property type="entry name" value="GlnB-like"/>
    <property type="match status" value="1"/>
</dbReference>
<sequence length="205" mass="23794">MKQLLRMVVSEEMEVKQWLLRFLWGKGLPGLTIRQSEMSLDERGLRHVSVLEDQLYNDLALIIETVADETLITSILLQLKKRLKHGQICVTNGLEGDKMNEHRYYTVKVYTKEDNTWFKKEEYEKVLLFFQEKNAIWTSMTKGIAGYGKDRVIHTQKMFSLSGKIPVVIECVVKGDYLNELLAELKTIVEEGTIFTTPVHLIENK</sequence>
<comment type="similarity">
    <text evidence="1">Belongs to the UPF0166 family.</text>
</comment>
<dbReference type="Proteomes" id="UP000198752">
    <property type="component" value="Unassembled WGS sequence"/>
</dbReference>
<dbReference type="PANTHER" id="PTHR35983">
    <property type="entry name" value="UPF0166 PROTEIN TM_0021"/>
    <property type="match status" value="1"/>
</dbReference>
<dbReference type="InterPro" id="IPR003793">
    <property type="entry name" value="UPF0166"/>
</dbReference>
<evidence type="ECO:0000313" key="2">
    <source>
        <dbReference type="EMBL" id="SFG47263.1"/>
    </source>
</evidence>
<dbReference type="PANTHER" id="PTHR35983:SF1">
    <property type="entry name" value="UPF0166 PROTEIN TM_0021"/>
    <property type="match status" value="1"/>
</dbReference>